<dbReference type="OrthoDB" id="9802328at2"/>
<dbReference type="CDD" id="cd00609">
    <property type="entry name" value="AAT_like"/>
    <property type="match status" value="1"/>
</dbReference>
<evidence type="ECO:0000256" key="4">
    <source>
        <dbReference type="ARBA" id="ARBA00022898"/>
    </source>
</evidence>
<dbReference type="Proteomes" id="UP000231057">
    <property type="component" value="Chromosome"/>
</dbReference>
<dbReference type="GO" id="GO:0030170">
    <property type="term" value="F:pyridoxal phosphate binding"/>
    <property type="evidence" value="ECO:0007669"/>
    <property type="project" value="InterPro"/>
</dbReference>
<dbReference type="Gene3D" id="3.40.640.10">
    <property type="entry name" value="Type I PLP-dependent aspartate aminotransferase-like (Major domain)"/>
    <property type="match status" value="1"/>
</dbReference>
<keyword evidence="4" id="KW-0663">Pyridoxal phosphate</keyword>
<gene>
    <name evidence="6" type="ORF">BRW62_11350</name>
</gene>
<comment type="cofactor">
    <cofactor evidence="1">
        <name>pyridoxal 5'-phosphate</name>
        <dbReference type="ChEBI" id="CHEBI:597326"/>
    </cofactor>
</comment>
<accession>A0A2D2Q405</accession>
<protein>
    <submittedName>
        <fullName evidence="6">Valine--pyruvate transaminase</fullName>
    </submittedName>
</protein>
<evidence type="ECO:0000313" key="6">
    <source>
        <dbReference type="EMBL" id="ATS19233.1"/>
    </source>
</evidence>
<name>A0A2D2Q405_PARLV</name>
<evidence type="ECO:0000256" key="2">
    <source>
        <dbReference type="ARBA" id="ARBA00022576"/>
    </source>
</evidence>
<dbReference type="RefSeq" id="WP_099799570.1">
    <property type="nucleotide sequence ID" value="NZ_CP018092.1"/>
</dbReference>
<dbReference type="EMBL" id="CP018092">
    <property type="protein sequence ID" value="ATS19233.1"/>
    <property type="molecule type" value="Genomic_DNA"/>
</dbReference>
<evidence type="ECO:0000256" key="1">
    <source>
        <dbReference type="ARBA" id="ARBA00001933"/>
    </source>
</evidence>
<dbReference type="InterPro" id="IPR015421">
    <property type="entry name" value="PyrdxlP-dep_Trfase_major"/>
</dbReference>
<dbReference type="AlphaFoldDB" id="A0A2D2Q405"/>
<dbReference type="GO" id="GO:0009042">
    <property type="term" value="F:valine-pyruvate transaminase activity"/>
    <property type="evidence" value="ECO:0007669"/>
    <property type="project" value="TreeGrafter"/>
</dbReference>
<keyword evidence="6" id="KW-0670">Pyruvate</keyword>
<evidence type="ECO:0000259" key="5">
    <source>
        <dbReference type="Pfam" id="PF00155"/>
    </source>
</evidence>
<dbReference type="SUPFAM" id="SSF53383">
    <property type="entry name" value="PLP-dependent transferases"/>
    <property type="match status" value="1"/>
</dbReference>
<keyword evidence="7" id="KW-1185">Reference proteome</keyword>
<dbReference type="PANTHER" id="PTHR42790:SF4">
    <property type="entry name" value="VALINE--PYRUVATE AMINOTRANSFERASE"/>
    <property type="match status" value="1"/>
</dbReference>
<keyword evidence="2" id="KW-0032">Aminotransferase</keyword>
<organism evidence="6 7">
    <name type="scientific">Parathermosynechococcus lividus PCC 6715</name>
    <dbReference type="NCBI Taxonomy" id="1917166"/>
    <lineage>
        <taxon>Bacteria</taxon>
        <taxon>Bacillati</taxon>
        <taxon>Cyanobacteriota</taxon>
        <taxon>Cyanophyceae</taxon>
        <taxon>Acaryochloridales</taxon>
        <taxon>Thermosynechococcaceae</taxon>
        <taxon>Parathermosynechococcus</taxon>
    </lineage>
</organism>
<dbReference type="GO" id="GO:1901605">
    <property type="term" value="P:alpha-amino acid metabolic process"/>
    <property type="evidence" value="ECO:0007669"/>
    <property type="project" value="TreeGrafter"/>
</dbReference>
<dbReference type="Pfam" id="PF00155">
    <property type="entry name" value="Aminotran_1_2"/>
    <property type="match status" value="1"/>
</dbReference>
<keyword evidence="3" id="KW-0808">Transferase</keyword>
<reference evidence="6 7" key="1">
    <citation type="submission" date="2016-11" db="EMBL/GenBank/DDBJ databases">
        <title>Complete genome sequence of thermophilic cyanobacteria strain Synechococcus sp. PCC6715.</title>
        <authorList>
            <person name="Tang J."/>
            <person name="Daroch M."/>
            <person name="Liang Y."/>
            <person name="Jiang D."/>
            <person name="Shah M."/>
        </authorList>
    </citation>
    <scope>NUCLEOTIDE SEQUENCE [LARGE SCALE GENOMIC DNA]</scope>
    <source>
        <strain evidence="6 7">PCC 6715</strain>
    </source>
</reference>
<sequence length="441" mass="48543">MNPALSQIGQQMSQLTGVRAIMKDIIETLRLNRGQDLINLSAGNPLILPEVEQLWRECTQELMASPEFGQVVCRYGTSQGYEPLIAAVVDDFNRRYGLNLSEQNVLVTPGSQAIYFFAANAFGGAAANGQAKKVVLPLSPEYTGYGGVSLMPHTVVAYRPRLEIFETEHAFKYRPDFQQLQIDDTTGCVIFSRPCNPTGNVLTDVEVRQIADLAVPYGVPVLIDAAYGPPYPSLNFTELVPVFGGNIVHCLSLSKAGLPGERVGIAIGDRDILSVLEAFQTNACIHASRYGQAIAALAIANGALADVSLNVIRPFYQRKFAVLEETLRTALPQDLPWFLHRGEGAIFAWLWLRNLPMTDWELYQHLKQAGVIVVPGSSFFPGLSEEWHHKQECLRISLTASDEEIALGMERLAATISQIYQDASTYSAGQQWQISEAGMRP</sequence>
<feature type="domain" description="Aminotransferase class I/classII large" evidence="5">
    <location>
        <begin position="36"/>
        <end position="411"/>
    </location>
</feature>
<evidence type="ECO:0000313" key="7">
    <source>
        <dbReference type="Proteomes" id="UP000231057"/>
    </source>
</evidence>
<evidence type="ECO:0000256" key="3">
    <source>
        <dbReference type="ARBA" id="ARBA00022679"/>
    </source>
</evidence>
<dbReference type="PANTHER" id="PTHR42790">
    <property type="entry name" value="AMINOTRANSFERASE"/>
    <property type="match status" value="1"/>
</dbReference>
<proteinExistence type="predicted"/>
<dbReference type="InterPro" id="IPR015424">
    <property type="entry name" value="PyrdxlP-dep_Trfase"/>
</dbReference>
<dbReference type="GO" id="GO:0005829">
    <property type="term" value="C:cytosol"/>
    <property type="evidence" value="ECO:0007669"/>
    <property type="project" value="TreeGrafter"/>
</dbReference>
<dbReference type="KEGG" id="slw:BRW62_11350"/>
<dbReference type="InterPro" id="IPR050859">
    <property type="entry name" value="Class-I_PLP-dep_aminotransf"/>
</dbReference>
<dbReference type="InterPro" id="IPR004839">
    <property type="entry name" value="Aminotransferase_I/II_large"/>
</dbReference>
<reference evidence="7" key="2">
    <citation type="journal article" date="2022" name="Front. Microbiol.">
        <title>Comparative Genomic Analysis Revealed Distinct Molecular Components and Organization of CO2-Concentrating Mechanism in Thermophilic Cyanobacteria.</title>
        <authorList>
            <person name="Tang J."/>
            <person name="Zhou H."/>
            <person name="Yao D."/>
            <person name="Riaz S."/>
            <person name="You D."/>
            <person name="Klepacz-Smolka A."/>
            <person name="Daroch M."/>
        </authorList>
    </citation>
    <scope>NUCLEOTIDE SEQUENCE [LARGE SCALE GENOMIC DNA]</scope>
    <source>
        <strain evidence="7">PCC 6715</strain>
    </source>
</reference>
<dbReference type="NCBIfam" id="NF006967">
    <property type="entry name" value="PRK09440.1-5"/>
    <property type="match status" value="1"/>
</dbReference>